<dbReference type="RefSeq" id="WP_073824387.1">
    <property type="nucleotide sequence ID" value="NZ_MQVS01000005.1"/>
</dbReference>
<comment type="caution">
    <text evidence="2">The sequence shown here is derived from an EMBL/GenBank/DDBJ whole genome shotgun (WGS) entry which is preliminary data.</text>
</comment>
<dbReference type="STRING" id="52770.BSZ40_06405"/>
<dbReference type="InParanoid" id="A0A1Q5PW28"/>
<sequence length="242" mass="25981">MLSPRLSLTALAAATALGTAVLYSSAIAAEETPDPSRTTHTAQAVEAADLPIWVLLDTTGELTPTAPARFFDESRSFDMSKEPTAELVDLYGQIQDFALSHEDIYADVNFSPDYAGIELTVKEGTDGENHPELRELIDSSALAEHVHVTLAPFSRAELAQANAEIEQLLGDFPGFGWSVPLLDDGALVVTIFAPEGTGASFAELQRQLATRADSRTVPVPILVEFSASLDSLFEFAKQRSGE</sequence>
<evidence type="ECO:0000313" key="3">
    <source>
        <dbReference type="Proteomes" id="UP000185612"/>
    </source>
</evidence>
<organism evidence="2 3">
    <name type="scientific">Buchananella hordeovulneris</name>
    <dbReference type="NCBI Taxonomy" id="52770"/>
    <lineage>
        <taxon>Bacteria</taxon>
        <taxon>Bacillati</taxon>
        <taxon>Actinomycetota</taxon>
        <taxon>Actinomycetes</taxon>
        <taxon>Actinomycetales</taxon>
        <taxon>Actinomycetaceae</taxon>
        <taxon>Buchananella</taxon>
    </lineage>
</organism>
<evidence type="ECO:0000256" key="1">
    <source>
        <dbReference type="SAM" id="SignalP"/>
    </source>
</evidence>
<keyword evidence="1" id="KW-0732">Signal</keyword>
<accession>A0A1Q5PW28</accession>
<reference evidence="3" key="1">
    <citation type="submission" date="2016-12" db="EMBL/GenBank/DDBJ databases">
        <authorList>
            <person name="Meng X."/>
        </authorList>
    </citation>
    <scope>NUCLEOTIDE SEQUENCE [LARGE SCALE GENOMIC DNA]</scope>
    <source>
        <strain evidence="3">DSM 20732</strain>
    </source>
</reference>
<feature type="signal peptide" evidence="1">
    <location>
        <begin position="1"/>
        <end position="28"/>
    </location>
</feature>
<protein>
    <recommendedName>
        <fullName evidence="4">DUF3352 domain-containing protein</fullName>
    </recommendedName>
</protein>
<name>A0A1Q5PW28_9ACTO</name>
<keyword evidence="3" id="KW-1185">Reference proteome</keyword>
<evidence type="ECO:0000313" key="2">
    <source>
        <dbReference type="EMBL" id="OKL51777.1"/>
    </source>
</evidence>
<evidence type="ECO:0008006" key="4">
    <source>
        <dbReference type="Google" id="ProtNLM"/>
    </source>
</evidence>
<dbReference type="AlphaFoldDB" id="A0A1Q5PW28"/>
<feature type="chain" id="PRO_5012524712" description="DUF3352 domain-containing protein" evidence="1">
    <location>
        <begin position="29"/>
        <end position="242"/>
    </location>
</feature>
<gene>
    <name evidence="2" type="ORF">BSZ40_06405</name>
</gene>
<dbReference type="Proteomes" id="UP000185612">
    <property type="component" value="Unassembled WGS sequence"/>
</dbReference>
<dbReference type="EMBL" id="MQVS01000005">
    <property type="protein sequence ID" value="OKL51777.1"/>
    <property type="molecule type" value="Genomic_DNA"/>
</dbReference>
<proteinExistence type="predicted"/>